<organism evidence="1 2">
    <name type="scientific">Streptomyces vulcanius</name>
    <dbReference type="NCBI Taxonomy" id="1441876"/>
    <lineage>
        <taxon>Bacteria</taxon>
        <taxon>Bacillati</taxon>
        <taxon>Actinomycetota</taxon>
        <taxon>Actinomycetes</taxon>
        <taxon>Kitasatosporales</taxon>
        <taxon>Streptomycetaceae</taxon>
        <taxon>Streptomyces</taxon>
    </lineage>
</organism>
<gene>
    <name evidence="1" type="ORF">ACFPIH_50085</name>
</gene>
<sequence length="65" mass="6472">MDAVAALAAGGAWVAGVAVGDKPAQGDAVGEKRHATLRHGAASLTATARRAEFTYHRGSAGEGAR</sequence>
<keyword evidence="2" id="KW-1185">Reference proteome</keyword>
<name>A0ABV9B5S9_9ACTN</name>
<dbReference type="InterPro" id="IPR045960">
    <property type="entry name" value="DUF6380"/>
</dbReference>
<evidence type="ECO:0000313" key="1">
    <source>
        <dbReference type="EMBL" id="MFC4507472.1"/>
    </source>
</evidence>
<evidence type="ECO:0000313" key="2">
    <source>
        <dbReference type="Proteomes" id="UP001595839"/>
    </source>
</evidence>
<dbReference type="Proteomes" id="UP001595839">
    <property type="component" value="Unassembled WGS sequence"/>
</dbReference>
<comment type="caution">
    <text evidence="1">The sequence shown here is derived from an EMBL/GenBank/DDBJ whole genome shotgun (WGS) entry which is preliminary data.</text>
</comment>
<dbReference type="Pfam" id="PF19907">
    <property type="entry name" value="DUF6380"/>
    <property type="match status" value="1"/>
</dbReference>
<reference evidence="2" key="1">
    <citation type="journal article" date="2019" name="Int. J. Syst. Evol. Microbiol.">
        <title>The Global Catalogue of Microorganisms (GCM) 10K type strain sequencing project: providing services to taxonomists for standard genome sequencing and annotation.</title>
        <authorList>
            <consortium name="The Broad Institute Genomics Platform"/>
            <consortium name="The Broad Institute Genome Sequencing Center for Infectious Disease"/>
            <person name="Wu L."/>
            <person name="Ma J."/>
        </authorList>
    </citation>
    <scope>NUCLEOTIDE SEQUENCE [LARGE SCALE GENOMIC DNA]</scope>
    <source>
        <strain evidence="2">CGMCC 4.7177</strain>
    </source>
</reference>
<accession>A0ABV9B5S9</accession>
<dbReference type="RefSeq" id="WP_381181947.1">
    <property type="nucleotide sequence ID" value="NZ_JBHSFK010000056.1"/>
</dbReference>
<proteinExistence type="predicted"/>
<dbReference type="EMBL" id="JBHSFK010000056">
    <property type="protein sequence ID" value="MFC4507472.1"/>
    <property type="molecule type" value="Genomic_DNA"/>
</dbReference>
<protein>
    <submittedName>
        <fullName evidence="1">DUF6380 family protein</fullName>
    </submittedName>
</protein>